<feature type="transmembrane region" description="Helical" evidence="7">
    <location>
        <begin position="223"/>
        <end position="244"/>
    </location>
</feature>
<feature type="transmembrane region" description="Helical" evidence="7">
    <location>
        <begin position="123"/>
        <end position="145"/>
    </location>
</feature>
<dbReference type="Proteomes" id="UP001499841">
    <property type="component" value="Unassembled WGS sequence"/>
</dbReference>
<comment type="subcellular location">
    <subcellularLocation>
        <location evidence="1 7">Cell membrane</location>
        <topology evidence="1 7">Multi-pass membrane protein</topology>
    </subcellularLocation>
</comment>
<evidence type="ECO:0000313" key="9">
    <source>
        <dbReference type="EMBL" id="GAA4286681.1"/>
    </source>
</evidence>
<feature type="domain" description="ABC transmembrane type-1" evidence="8">
    <location>
        <begin position="51"/>
        <end position="244"/>
    </location>
</feature>
<keyword evidence="4 7" id="KW-0812">Transmembrane</keyword>
<keyword evidence="10" id="KW-1185">Reference proteome</keyword>
<feature type="transmembrane region" description="Helical" evidence="7">
    <location>
        <begin position="97"/>
        <end position="117"/>
    </location>
</feature>
<evidence type="ECO:0000256" key="6">
    <source>
        <dbReference type="ARBA" id="ARBA00023136"/>
    </source>
</evidence>
<reference evidence="10" key="1">
    <citation type="journal article" date="2019" name="Int. J. Syst. Evol. Microbiol.">
        <title>The Global Catalogue of Microorganisms (GCM) 10K type strain sequencing project: providing services to taxonomists for standard genome sequencing and annotation.</title>
        <authorList>
            <consortium name="The Broad Institute Genomics Platform"/>
            <consortium name="The Broad Institute Genome Sequencing Center for Infectious Disease"/>
            <person name="Wu L."/>
            <person name="Ma J."/>
        </authorList>
    </citation>
    <scope>NUCLEOTIDE SEQUENCE [LARGE SCALE GENOMIC DNA]</scope>
    <source>
        <strain evidence="10">JCM 17459</strain>
    </source>
</reference>
<evidence type="ECO:0000313" key="10">
    <source>
        <dbReference type="Proteomes" id="UP001499841"/>
    </source>
</evidence>
<comment type="caution">
    <text evidence="9">The sequence shown here is derived from an EMBL/GenBank/DDBJ whole genome shotgun (WGS) entry which is preliminary data.</text>
</comment>
<dbReference type="Pfam" id="PF00528">
    <property type="entry name" value="BPD_transp_1"/>
    <property type="match status" value="1"/>
</dbReference>
<protein>
    <submittedName>
        <fullName evidence="9">ABC transporter permease</fullName>
    </submittedName>
</protein>
<name>A0ABP8ERQ8_9MICO</name>
<dbReference type="SUPFAM" id="SSF161098">
    <property type="entry name" value="MetI-like"/>
    <property type="match status" value="1"/>
</dbReference>
<keyword evidence="5 7" id="KW-1133">Transmembrane helix</keyword>
<sequence length="259" mass="26368">MNARADLARLAAPVVLALVLLGLWQAVVVVAGVPAFLLPSPSHIGSEVVAMWPTISGAMVATGFNAFVGLAVGAAGGVLGAVVAAALPVARQMVSPLVAGLAVVPIVALAPVLYTMLGADSEMARRVVCGITAFVPVFITTLRGLQQVRPVHRDLMRVYAATSLQAARAVTVPTALPFVFTGLRLASSLAVIAAIVAEYFGGPRTGIGSFITTAAAGSNYARAWAFVVGGIVLGLVFYAVSLGLESLVRRRTAPGRGAA</sequence>
<dbReference type="RefSeq" id="WP_345038460.1">
    <property type="nucleotide sequence ID" value="NZ_BAABBA010000004.1"/>
</dbReference>
<evidence type="ECO:0000256" key="1">
    <source>
        <dbReference type="ARBA" id="ARBA00004651"/>
    </source>
</evidence>
<comment type="similarity">
    <text evidence="7">Belongs to the binding-protein-dependent transport system permease family.</text>
</comment>
<keyword evidence="3" id="KW-1003">Cell membrane</keyword>
<dbReference type="Gene3D" id="1.10.3720.10">
    <property type="entry name" value="MetI-like"/>
    <property type="match status" value="1"/>
</dbReference>
<keyword evidence="2 7" id="KW-0813">Transport</keyword>
<organism evidence="9 10">
    <name type="scientific">Georgenia daeguensis</name>
    <dbReference type="NCBI Taxonomy" id="908355"/>
    <lineage>
        <taxon>Bacteria</taxon>
        <taxon>Bacillati</taxon>
        <taxon>Actinomycetota</taxon>
        <taxon>Actinomycetes</taxon>
        <taxon>Micrococcales</taxon>
        <taxon>Bogoriellaceae</taxon>
        <taxon>Georgenia</taxon>
    </lineage>
</organism>
<gene>
    <name evidence="9" type="ORF">GCM10022262_10400</name>
</gene>
<accession>A0ABP8ERQ8</accession>
<feature type="transmembrane region" description="Helical" evidence="7">
    <location>
        <begin position="166"/>
        <end position="196"/>
    </location>
</feature>
<dbReference type="InterPro" id="IPR035906">
    <property type="entry name" value="MetI-like_sf"/>
</dbReference>
<dbReference type="PANTHER" id="PTHR30151:SF41">
    <property type="entry name" value="ABC TRANSPORTER PERMEASE PROTEIN"/>
    <property type="match status" value="1"/>
</dbReference>
<evidence type="ECO:0000256" key="4">
    <source>
        <dbReference type="ARBA" id="ARBA00022692"/>
    </source>
</evidence>
<evidence type="ECO:0000256" key="5">
    <source>
        <dbReference type="ARBA" id="ARBA00022989"/>
    </source>
</evidence>
<dbReference type="InterPro" id="IPR000515">
    <property type="entry name" value="MetI-like"/>
</dbReference>
<evidence type="ECO:0000256" key="2">
    <source>
        <dbReference type="ARBA" id="ARBA00022448"/>
    </source>
</evidence>
<dbReference type="PANTHER" id="PTHR30151">
    <property type="entry name" value="ALKANE SULFONATE ABC TRANSPORTER-RELATED, MEMBRANE SUBUNIT"/>
    <property type="match status" value="1"/>
</dbReference>
<dbReference type="EMBL" id="BAABBA010000004">
    <property type="protein sequence ID" value="GAA4286681.1"/>
    <property type="molecule type" value="Genomic_DNA"/>
</dbReference>
<evidence type="ECO:0000256" key="3">
    <source>
        <dbReference type="ARBA" id="ARBA00022475"/>
    </source>
</evidence>
<proteinExistence type="inferred from homology"/>
<evidence type="ECO:0000259" key="8">
    <source>
        <dbReference type="PROSITE" id="PS50928"/>
    </source>
</evidence>
<feature type="transmembrane region" description="Helical" evidence="7">
    <location>
        <begin position="55"/>
        <end position="85"/>
    </location>
</feature>
<evidence type="ECO:0000256" key="7">
    <source>
        <dbReference type="RuleBase" id="RU363032"/>
    </source>
</evidence>
<keyword evidence="6 7" id="KW-0472">Membrane</keyword>
<dbReference type="PROSITE" id="PS50928">
    <property type="entry name" value="ABC_TM1"/>
    <property type="match status" value="1"/>
</dbReference>